<gene>
    <name evidence="1" type="ORF">ACFSRY_10260</name>
</gene>
<proteinExistence type="predicted"/>
<dbReference type="Pfam" id="PF05159">
    <property type="entry name" value="Capsule_synth"/>
    <property type="match status" value="1"/>
</dbReference>
<protein>
    <recommendedName>
        <fullName evidence="3">Capsule polysaccharide biosynthesis protein</fullName>
    </recommendedName>
</protein>
<reference evidence="2" key="1">
    <citation type="journal article" date="2019" name="Int. J. Syst. Evol. Microbiol.">
        <title>The Global Catalogue of Microorganisms (GCM) 10K type strain sequencing project: providing services to taxonomists for standard genome sequencing and annotation.</title>
        <authorList>
            <consortium name="The Broad Institute Genomics Platform"/>
            <consortium name="The Broad Institute Genome Sequencing Center for Infectious Disease"/>
            <person name="Wu L."/>
            <person name="Ma J."/>
        </authorList>
    </citation>
    <scope>NUCLEOTIDE SEQUENCE [LARGE SCALE GENOMIC DNA]</scope>
    <source>
        <strain evidence="2">KCTC 42498</strain>
    </source>
</reference>
<keyword evidence="2" id="KW-1185">Reference proteome</keyword>
<evidence type="ECO:0000313" key="1">
    <source>
        <dbReference type="EMBL" id="MFD2514249.1"/>
    </source>
</evidence>
<sequence length="488" mass="56196">MKNILVAQIHGLGTFARGVMLETLQDLIDENPEANIYYLTCSNTFNVCYINTDKKPEVCYICKKGIKKGMDLINGKFIHLKIEDILNEEDRSIGEKFKEENPFINKEVWFEDYEVGEAAVSSYISKTRDKSLTNIQNSFAQDLAGNDVILYRALDRLFNKIQFNIIYNFNGRNSYQRAVLNISRRYGVECINKEIARSGGIVETFKNALPHHIETKNALIEEAWEKPGLDLKEKEDIGRSFFERKVKGIYTNDKVYTKDQQANKLPDGIDYSKKTFVLFTSSDDEFAAVGKDFINPYFKDQNEGIAYVAELFANKFPNWNLLVRMHPNLKGIKYDYANELRAMDGIGPNITVITPESTVDSYALLKVAEKVIVFGSTIGLEANFWGKTVILLGKCFWYYRDVAYVPEYKEQIEDLLKKDLPPKEKLDAIKFGYYFLKGGEKAKYFYDDEQRGASYKGTPLYKLSLADRSMAKLVQLAHRYFKLRLLVK</sequence>
<comment type="caution">
    <text evidence="1">The sequence shown here is derived from an EMBL/GenBank/DDBJ whole genome shotgun (WGS) entry which is preliminary data.</text>
</comment>
<dbReference type="EMBL" id="JBHULU010000014">
    <property type="protein sequence ID" value="MFD2514249.1"/>
    <property type="molecule type" value="Genomic_DNA"/>
</dbReference>
<accession>A0ABW5IND2</accession>
<dbReference type="InterPro" id="IPR007833">
    <property type="entry name" value="Capsule_polysaccharide_synth"/>
</dbReference>
<evidence type="ECO:0008006" key="3">
    <source>
        <dbReference type="Google" id="ProtNLM"/>
    </source>
</evidence>
<name>A0ABW5IND2_9BACT</name>
<evidence type="ECO:0000313" key="2">
    <source>
        <dbReference type="Proteomes" id="UP001597544"/>
    </source>
</evidence>
<dbReference type="RefSeq" id="WP_377506456.1">
    <property type="nucleotide sequence ID" value="NZ_JBHULU010000014.1"/>
</dbReference>
<organism evidence="1 2">
    <name type="scientific">Pontibacter locisalis</name>
    <dbReference type="NCBI Taxonomy" id="1719035"/>
    <lineage>
        <taxon>Bacteria</taxon>
        <taxon>Pseudomonadati</taxon>
        <taxon>Bacteroidota</taxon>
        <taxon>Cytophagia</taxon>
        <taxon>Cytophagales</taxon>
        <taxon>Hymenobacteraceae</taxon>
        <taxon>Pontibacter</taxon>
    </lineage>
</organism>
<dbReference type="Proteomes" id="UP001597544">
    <property type="component" value="Unassembled WGS sequence"/>
</dbReference>
<dbReference type="SUPFAM" id="SSF53756">
    <property type="entry name" value="UDP-Glycosyltransferase/glycogen phosphorylase"/>
    <property type="match status" value="1"/>
</dbReference>